<proteinExistence type="inferred from homology"/>
<dbReference type="PANTHER" id="PTHR16046">
    <property type="entry name" value="SMC5-SMC6 COMPLEX LOCALIZATION FACTOR 2"/>
    <property type="match status" value="1"/>
</dbReference>
<feature type="compositionally biased region" description="Polar residues" evidence="2">
    <location>
        <begin position="599"/>
        <end position="612"/>
    </location>
</feature>
<name>A0A8B8EW94_CRAVI</name>
<gene>
    <name evidence="5" type="primary">LOC111137214</name>
</gene>
<feature type="compositionally biased region" description="Basic and acidic residues" evidence="2">
    <location>
        <begin position="555"/>
        <end position="573"/>
    </location>
</feature>
<feature type="region of interest" description="Disordered" evidence="2">
    <location>
        <begin position="379"/>
        <end position="399"/>
    </location>
</feature>
<feature type="compositionally biased region" description="Acidic residues" evidence="2">
    <location>
        <begin position="1258"/>
        <end position="1276"/>
    </location>
</feature>
<evidence type="ECO:0000256" key="2">
    <source>
        <dbReference type="SAM" id="MobiDB-lite"/>
    </source>
</evidence>
<dbReference type="PANTHER" id="PTHR16046:SF9">
    <property type="entry name" value="SMC5-SMC6 COMPLEX LOCALIZATION FACTOR PROTEIN 2"/>
    <property type="match status" value="1"/>
</dbReference>
<feature type="region of interest" description="Disordered" evidence="2">
    <location>
        <begin position="724"/>
        <end position="753"/>
    </location>
</feature>
<comment type="similarity">
    <text evidence="1">Belongs to the FAM178 family.</text>
</comment>
<feature type="region of interest" description="Disordered" evidence="2">
    <location>
        <begin position="1253"/>
        <end position="1291"/>
    </location>
</feature>
<sequence>MVKRKSSDKGLQSITKFFKTSENQQGITGVAVKCSVIWKKCRMNPYQQRFQRGEKYNNQPNSAQEQLNRGAYCYNNAPGGTFHWPRFPAREYGRPYQEGSNVRGGYQDYYSTSQRGRNLQTRGYGYSMQGQSYHHRNWADDNFNRAGEISGRLYQDNYERNPNHVFDTRVGHEFSASDEPLNQGRHVSQRQDFSDNSAIRSRQFPHASHSASSRGSHSKNFQRNRNLKYLSSSMPEKFQSLVITEASNSTFTEKKNEDQKTVLTSSNLRLCTSTLVCSGDGEVTSNVVKPSLCEEGNNKGNKSDCENDKVLKVSKDPCTYKNPDAVHHPKETAGKFCQEDSRYKTAMDKSHLNRSVGVGKIENEFKHGPKVQIMASCNEQDVHSKPRGEPTISENTEEEDCVLIPKQDLPCSEPVLSETANTKTQINTVKKSLLSQQNSNILIQDTAETPSGNAIGFAGKVNPFSFSSTADREKTGSTMFLQRGPDSGERCDVDQVGDNPSVGKDNKTVFNSVLDTDPAVSRSPKTDPSGESTQSERQRIFSGESQRYSVTNRPARIEGKRHYSEGMQFERDSSSPFKHRGSTDSRGQDRNHEMKRSQSDSTQEVTPETAQTYRAYKEAKRRQQEKEEQEKGQQGQSPTDRLTGCPPTRQDPLEGASRGGLAGESSGPSHSETVSSKFCIVYGADQPSPESTDDRHSDLDIDLDDSDDELLETPSFLRDLENAITQPVPRTPPPKNTASPVPGSPVTASGGSSSLMIPSASRCAKFSLDSLLEEHTNKPKEQREYEEMHAELKESVKHGGFVKDTLENHENLTPQDLLPEHQEHIDNLEMKKSVINSAHPGEIIFSPGRYMQLYTSSITPAMCGFIPGDSHIDKFLSSVHPRNYGTLLSSEVLINSLERIAHPKYILKWLLCLLSVDQSHLAMDGCYKVLEEYLYCQKVFNQNKDHPWAPAIEDILSVFMNFGASKEGVLPPDVFKDEDEFSSLGERVTRETGQPLPPPNAGSLNRENLRMVTQVLALALQGRPRYSVCHLTALYVMLCRVALDTSLNSGLINIEVQSCLGNILCCYPDSEWKSCVLKLCSVLPGLTDHHHNKAYLASLSPYGERGQFLQRRVAYGMLRQLFDMEPNPLDKIENCKIRDLHQFLPHLQNLVNTDMYKLYSCITLIDLSVGNGLITPGEKDSLQYLSEQIKKISGDTRDDVRMLDRSRVKDQMVRLTSKWTLKLLTVGNKQRSIFSYTTSRAPQTLEIETVQTIQTDESQSDPDSDVEMDALDDEELTSTATPGGDMIVPNS</sequence>
<dbReference type="RefSeq" id="XP_022344275.1">
    <property type="nucleotide sequence ID" value="XM_022488567.1"/>
</dbReference>
<feature type="compositionally biased region" description="Polar residues" evidence="2">
    <location>
        <begin position="543"/>
        <end position="552"/>
    </location>
</feature>
<dbReference type="KEGG" id="cvn:111137214"/>
<keyword evidence="4" id="KW-1185">Reference proteome</keyword>
<dbReference type="OrthoDB" id="6158547at2759"/>
<dbReference type="Pfam" id="PF14816">
    <property type="entry name" value="CANIN"/>
    <property type="match status" value="1"/>
</dbReference>
<feature type="compositionally biased region" description="Basic and acidic residues" evidence="2">
    <location>
        <begin position="615"/>
        <end position="631"/>
    </location>
</feature>
<dbReference type="GeneID" id="111137214"/>
<evidence type="ECO:0000313" key="5">
    <source>
        <dbReference type="RefSeq" id="XP_022344275.1"/>
    </source>
</evidence>
<accession>A0A8B8EW94</accession>
<feature type="domain" description="Coiled-coil SMC6 And NSE5 INteracting (CANIN)" evidence="3">
    <location>
        <begin position="763"/>
        <end position="1123"/>
    </location>
</feature>
<dbReference type="InterPro" id="IPR026161">
    <property type="entry name" value="FAM178"/>
</dbReference>
<feature type="compositionally biased region" description="Polar residues" evidence="2">
    <location>
        <begin position="666"/>
        <end position="676"/>
    </location>
</feature>
<evidence type="ECO:0000256" key="1">
    <source>
        <dbReference type="ARBA" id="ARBA00010311"/>
    </source>
</evidence>
<dbReference type="InterPro" id="IPR044276">
    <property type="entry name" value="CANIN_dom"/>
</dbReference>
<protein>
    <submittedName>
        <fullName evidence="5">Uncharacterized protein LOC111137214 isoform X1</fullName>
    </submittedName>
</protein>
<feature type="region of interest" description="Disordered" evidence="2">
    <location>
        <begin position="202"/>
        <end position="222"/>
    </location>
</feature>
<feature type="region of interest" description="Disordered" evidence="2">
    <location>
        <begin position="468"/>
        <end position="706"/>
    </location>
</feature>
<feature type="compositionally biased region" description="Basic and acidic residues" evidence="2">
    <location>
        <begin position="581"/>
        <end position="598"/>
    </location>
</feature>
<organism evidence="4 5">
    <name type="scientific">Crassostrea virginica</name>
    <name type="common">Eastern oyster</name>
    <dbReference type="NCBI Taxonomy" id="6565"/>
    <lineage>
        <taxon>Eukaryota</taxon>
        <taxon>Metazoa</taxon>
        <taxon>Spiralia</taxon>
        <taxon>Lophotrochozoa</taxon>
        <taxon>Mollusca</taxon>
        <taxon>Bivalvia</taxon>
        <taxon>Autobranchia</taxon>
        <taxon>Pteriomorphia</taxon>
        <taxon>Ostreida</taxon>
        <taxon>Ostreoidea</taxon>
        <taxon>Ostreidae</taxon>
        <taxon>Crassostrea</taxon>
    </lineage>
</organism>
<evidence type="ECO:0000313" key="4">
    <source>
        <dbReference type="Proteomes" id="UP000694844"/>
    </source>
</evidence>
<evidence type="ECO:0000259" key="3">
    <source>
        <dbReference type="Pfam" id="PF14816"/>
    </source>
</evidence>
<reference evidence="5" key="1">
    <citation type="submission" date="2025-08" db="UniProtKB">
        <authorList>
            <consortium name="RefSeq"/>
        </authorList>
    </citation>
    <scope>IDENTIFICATION</scope>
    <source>
        <tissue evidence="5">Whole sample</tissue>
    </source>
</reference>
<dbReference type="Proteomes" id="UP000694844">
    <property type="component" value="Chromosome 5"/>
</dbReference>
<feature type="compositionally biased region" description="Low complexity" evidence="2">
    <location>
        <begin position="206"/>
        <end position="215"/>
    </location>
</feature>